<evidence type="ECO:0000313" key="2">
    <source>
        <dbReference type="Proteomes" id="UP001324634"/>
    </source>
</evidence>
<dbReference type="Proteomes" id="UP001324634">
    <property type="component" value="Chromosome"/>
</dbReference>
<dbReference type="KEGG" id="psti:SOO65_09735"/>
<proteinExistence type="predicted"/>
<reference evidence="1 2" key="1">
    <citation type="submission" date="2023-11" db="EMBL/GenBank/DDBJ databases">
        <title>Peredibacter starrii A3.12.</title>
        <authorList>
            <person name="Mitchell R.J."/>
        </authorList>
    </citation>
    <scope>NUCLEOTIDE SEQUENCE [LARGE SCALE GENOMIC DNA]</scope>
    <source>
        <strain evidence="1 2">A3.12</strain>
    </source>
</reference>
<organism evidence="1 2">
    <name type="scientific">Peredibacter starrii</name>
    <dbReference type="NCBI Taxonomy" id="28202"/>
    <lineage>
        <taxon>Bacteria</taxon>
        <taxon>Pseudomonadati</taxon>
        <taxon>Bdellovibrionota</taxon>
        <taxon>Bacteriovoracia</taxon>
        <taxon>Bacteriovoracales</taxon>
        <taxon>Bacteriovoracaceae</taxon>
        <taxon>Peredibacter</taxon>
    </lineage>
</organism>
<dbReference type="AlphaFoldDB" id="A0AAX4HV51"/>
<protein>
    <submittedName>
        <fullName evidence="1">Uncharacterized protein</fullName>
    </submittedName>
</protein>
<evidence type="ECO:0000313" key="1">
    <source>
        <dbReference type="EMBL" id="WPU67032.1"/>
    </source>
</evidence>
<sequence>MKGTFFNKPLEWNIETVGESWQQGSSINGTLKVKNHGTETISLADAGVGLAYAEIKKIHARAEGALKLDATTTFEQKELKAGEEAELSFSFNVGPNSPVTDKKASYYLAYGRQFNENHLQSKIEPKALYTKIVGLLDTFHRFKQKEFKASKKGVEFKLLPPTSRDMANIESLNLTFSMDEDKLVMKYDFQVKKLDTSSVTTKINKESHSIEKLLAPKEYSLGKDMINQDTLLKSVEAVLSEVKLKNVY</sequence>
<name>A0AAX4HV51_9BACT</name>
<accession>A0AAX4HV51</accession>
<keyword evidence="2" id="KW-1185">Reference proteome</keyword>
<gene>
    <name evidence="1" type="ORF">SOO65_09735</name>
</gene>
<dbReference type="RefSeq" id="WP_321399822.1">
    <property type="nucleotide sequence ID" value="NZ_CP139487.1"/>
</dbReference>
<dbReference type="EMBL" id="CP139487">
    <property type="protein sequence ID" value="WPU67032.1"/>
    <property type="molecule type" value="Genomic_DNA"/>
</dbReference>